<evidence type="ECO:0000256" key="9">
    <source>
        <dbReference type="SAM" id="Phobius"/>
    </source>
</evidence>
<keyword evidence="3" id="KW-1003">Cell membrane</keyword>
<evidence type="ECO:0000256" key="3">
    <source>
        <dbReference type="ARBA" id="ARBA00022475"/>
    </source>
</evidence>
<dbReference type="STRING" id="483218.BACPEC_00522"/>
<dbReference type="GO" id="GO:0016887">
    <property type="term" value="F:ATP hydrolysis activity"/>
    <property type="evidence" value="ECO:0007669"/>
    <property type="project" value="InterPro"/>
</dbReference>
<dbReference type="InterPro" id="IPR036640">
    <property type="entry name" value="ABC1_TM_sf"/>
</dbReference>
<dbReference type="Gene3D" id="1.20.1560.10">
    <property type="entry name" value="ABC transporter type 1, transmembrane domain"/>
    <property type="match status" value="1"/>
</dbReference>
<dbReference type="SMART" id="SM00382">
    <property type="entry name" value="AAA"/>
    <property type="match status" value="1"/>
</dbReference>
<dbReference type="EMBL" id="ABVQ01000034">
    <property type="protein sequence ID" value="EEC58391.1"/>
    <property type="molecule type" value="Genomic_DNA"/>
</dbReference>
<reference evidence="12 13" key="2">
    <citation type="submission" date="2008-11" db="EMBL/GenBank/DDBJ databases">
        <authorList>
            <person name="Fulton L."/>
            <person name="Clifton S."/>
            <person name="Fulton B."/>
            <person name="Xu J."/>
            <person name="Minx P."/>
            <person name="Pepin K.H."/>
            <person name="Johnson M."/>
            <person name="Bhonagiri V."/>
            <person name="Nash W.E."/>
            <person name="Mardis E.R."/>
            <person name="Wilson R.K."/>
        </authorList>
    </citation>
    <scope>NUCLEOTIDE SEQUENCE [LARGE SCALE GENOMIC DNA]</scope>
    <source>
        <strain evidence="12 13">ATCC 43243</strain>
    </source>
</reference>
<dbReference type="InterPro" id="IPR003593">
    <property type="entry name" value="AAA+_ATPase"/>
</dbReference>
<evidence type="ECO:0000259" key="10">
    <source>
        <dbReference type="PROSITE" id="PS50893"/>
    </source>
</evidence>
<gene>
    <name evidence="12" type="ORF">BACPEC_00522</name>
</gene>
<dbReference type="CDD" id="cd18548">
    <property type="entry name" value="ABC_6TM_Tm287_like"/>
    <property type="match status" value="1"/>
</dbReference>
<dbReference type="Pfam" id="PF00005">
    <property type="entry name" value="ABC_tran"/>
    <property type="match status" value="1"/>
</dbReference>
<keyword evidence="4 9" id="KW-0812">Transmembrane</keyword>
<dbReference type="HOGENOM" id="CLU_000604_84_4_9"/>
<dbReference type="GO" id="GO:0005886">
    <property type="term" value="C:plasma membrane"/>
    <property type="evidence" value="ECO:0007669"/>
    <property type="project" value="UniProtKB-SubCell"/>
</dbReference>
<dbReference type="PROSITE" id="PS50893">
    <property type="entry name" value="ABC_TRANSPORTER_2"/>
    <property type="match status" value="1"/>
</dbReference>
<feature type="domain" description="ABC transporter" evidence="10">
    <location>
        <begin position="332"/>
        <end position="568"/>
    </location>
</feature>
<name>B7APB7_9FIRM</name>
<evidence type="ECO:0000313" key="12">
    <source>
        <dbReference type="EMBL" id="EEC58391.1"/>
    </source>
</evidence>
<keyword evidence="6" id="KW-0067">ATP-binding</keyword>
<keyword evidence="5" id="KW-0547">Nucleotide-binding</keyword>
<keyword evidence="8 9" id="KW-0472">Membrane</keyword>
<dbReference type="SUPFAM" id="SSF90123">
    <property type="entry name" value="ABC transporter transmembrane region"/>
    <property type="match status" value="1"/>
</dbReference>
<evidence type="ECO:0000256" key="6">
    <source>
        <dbReference type="ARBA" id="ARBA00022840"/>
    </source>
</evidence>
<dbReference type="Pfam" id="PF00664">
    <property type="entry name" value="ABC_membrane"/>
    <property type="match status" value="1"/>
</dbReference>
<feature type="transmembrane region" description="Helical" evidence="9">
    <location>
        <begin position="134"/>
        <end position="152"/>
    </location>
</feature>
<evidence type="ECO:0000256" key="4">
    <source>
        <dbReference type="ARBA" id="ARBA00022692"/>
    </source>
</evidence>
<feature type="domain" description="ABC transmembrane type-1" evidence="11">
    <location>
        <begin position="21"/>
        <end position="299"/>
    </location>
</feature>
<dbReference type="FunFam" id="3.40.50.300:FF:000221">
    <property type="entry name" value="Multidrug ABC transporter ATP-binding protein"/>
    <property type="match status" value="1"/>
</dbReference>
<evidence type="ECO:0000313" key="13">
    <source>
        <dbReference type="Proteomes" id="UP000003136"/>
    </source>
</evidence>
<evidence type="ECO:0000256" key="2">
    <source>
        <dbReference type="ARBA" id="ARBA00022448"/>
    </source>
</evidence>
<evidence type="ECO:0000256" key="7">
    <source>
        <dbReference type="ARBA" id="ARBA00022989"/>
    </source>
</evidence>
<keyword evidence="2" id="KW-0813">Transport</keyword>
<proteinExistence type="predicted"/>
<keyword evidence="13" id="KW-1185">Reference proteome</keyword>
<dbReference type="InterPro" id="IPR027417">
    <property type="entry name" value="P-loop_NTPase"/>
</dbReference>
<dbReference type="InterPro" id="IPR003439">
    <property type="entry name" value="ABC_transporter-like_ATP-bd"/>
</dbReference>
<feature type="transmembrane region" description="Helical" evidence="9">
    <location>
        <begin position="53"/>
        <end position="73"/>
    </location>
</feature>
<feature type="transmembrane region" description="Helical" evidence="9">
    <location>
        <begin position="246"/>
        <end position="264"/>
    </location>
</feature>
<dbReference type="PROSITE" id="PS00211">
    <property type="entry name" value="ABC_TRANSPORTER_1"/>
    <property type="match status" value="1"/>
</dbReference>
<dbReference type="InterPro" id="IPR039421">
    <property type="entry name" value="Type_1_exporter"/>
</dbReference>
<dbReference type="Gene3D" id="3.40.50.300">
    <property type="entry name" value="P-loop containing nucleotide triphosphate hydrolases"/>
    <property type="match status" value="1"/>
</dbReference>
<dbReference type="SUPFAM" id="SSF52540">
    <property type="entry name" value="P-loop containing nucleoside triphosphate hydrolases"/>
    <property type="match status" value="1"/>
</dbReference>
<evidence type="ECO:0008006" key="14">
    <source>
        <dbReference type="Google" id="ProtNLM"/>
    </source>
</evidence>
<sequence>MIKTLAAHIKEYKAASIATPIFMILEVIMETAIPVLMASIIDKGVEAGNMKHIYTVGAMMVVVAALGLLFGVLGGKYGAKASTGFARNLRKAMYENIQTFAFSNIDKFSTAGLVTRLTTDVTNVQNAYQMILRMCMRAPFSLICAMVMAFIINARLASVYLIAVIVLGCALVLIMSRATKYFGMVFEKYDDLNASVQENISAIRVVKAYVREDYEKDKFKKANGNIYNMFVNAEKITTLNAPLMQTTVYTCILCISWMGAKMIVGGSLTTGELMSLLTYCMNILMSLMMLSMVFVMITMSAASARRIAEVLNEKTDICNPQEPVYEVADGSVRFDHVNFAYGKNVAEPVLKDINISINAGETIGIIGGTGSAKSSLVNLISRLYDVNGGAVYVGGRDVREYDIETLRDEVSVVLQKNVLFSGTILDNLRWGNKNATEEECRRACELACADEFIERFPDGYKTYIEQGGSNVSGGQKQRLCIARALLKKPKILILDDSTSAVDTATDARIRSAFAKEIPDTTKIIIAQRISSVEHCDRIIVLDDGVVSGFGNHDELMKSNEIYRDVYESQTGGGGDFDEPGKGE</sequence>
<dbReference type="PANTHER" id="PTHR43394:SF1">
    <property type="entry name" value="ATP-BINDING CASSETTE SUB-FAMILY B MEMBER 10, MITOCHONDRIAL"/>
    <property type="match status" value="1"/>
</dbReference>
<dbReference type="InterPro" id="IPR011527">
    <property type="entry name" value="ABC1_TM_dom"/>
</dbReference>
<feature type="transmembrane region" description="Helical" evidence="9">
    <location>
        <begin position="21"/>
        <end position="41"/>
    </location>
</feature>
<evidence type="ECO:0000259" key="11">
    <source>
        <dbReference type="PROSITE" id="PS50929"/>
    </source>
</evidence>
<dbReference type="AlphaFoldDB" id="B7APB7"/>
<evidence type="ECO:0000256" key="5">
    <source>
        <dbReference type="ARBA" id="ARBA00022741"/>
    </source>
</evidence>
<organism evidence="12 13">
    <name type="scientific">[Bacteroides] pectinophilus ATCC 43243</name>
    <dbReference type="NCBI Taxonomy" id="483218"/>
    <lineage>
        <taxon>Bacteria</taxon>
        <taxon>Bacillati</taxon>
        <taxon>Bacillota</taxon>
        <taxon>Clostridia</taxon>
        <taxon>Eubacteriales</taxon>
    </lineage>
</organism>
<comment type="subcellular location">
    <subcellularLocation>
        <location evidence="1">Cell membrane</location>
        <topology evidence="1">Multi-pass membrane protein</topology>
    </subcellularLocation>
</comment>
<evidence type="ECO:0000256" key="1">
    <source>
        <dbReference type="ARBA" id="ARBA00004651"/>
    </source>
</evidence>
<dbReference type="GO" id="GO:0005524">
    <property type="term" value="F:ATP binding"/>
    <property type="evidence" value="ECO:0007669"/>
    <property type="project" value="UniProtKB-KW"/>
</dbReference>
<feature type="transmembrane region" description="Helical" evidence="9">
    <location>
        <begin position="276"/>
        <end position="297"/>
    </location>
</feature>
<dbReference type="PROSITE" id="PS50929">
    <property type="entry name" value="ABC_TM1F"/>
    <property type="match status" value="1"/>
</dbReference>
<protein>
    <recommendedName>
        <fullName evidence="14">ABC transporter</fullName>
    </recommendedName>
</protein>
<feature type="transmembrane region" description="Helical" evidence="9">
    <location>
        <begin position="158"/>
        <end position="176"/>
    </location>
</feature>
<dbReference type="Proteomes" id="UP000003136">
    <property type="component" value="Unassembled WGS sequence"/>
</dbReference>
<evidence type="ECO:0000256" key="8">
    <source>
        <dbReference type="ARBA" id="ARBA00023136"/>
    </source>
</evidence>
<accession>B7APB7</accession>
<dbReference type="InterPro" id="IPR017871">
    <property type="entry name" value="ABC_transporter-like_CS"/>
</dbReference>
<dbReference type="GO" id="GO:0015421">
    <property type="term" value="F:ABC-type oligopeptide transporter activity"/>
    <property type="evidence" value="ECO:0007669"/>
    <property type="project" value="TreeGrafter"/>
</dbReference>
<dbReference type="eggNOG" id="COG1132">
    <property type="taxonomic scope" value="Bacteria"/>
</dbReference>
<dbReference type="PANTHER" id="PTHR43394">
    <property type="entry name" value="ATP-DEPENDENT PERMEASE MDL1, MITOCHONDRIAL"/>
    <property type="match status" value="1"/>
</dbReference>
<keyword evidence="7 9" id="KW-1133">Transmembrane helix</keyword>
<reference evidence="12 13" key="1">
    <citation type="submission" date="2008-11" db="EMBL/GenBank/DDBJ databases">
        <title>Draft genome sequence of Bacteroides pectinophilus (ATCC 43243).</title>
        <authorList>
            <person name="Sudarsanam P."/>
            <person name="Ley R."/>
            <person name="Guruge J."/>
            <person name="Turnbaugh P.J."/>
            <person name="Mahowald M."/>
            <person name="Liep D."/>
            <person name="Gordon J."/>
        </authorList>
    </citation>
    <scope>NUCLEOTIDE SEQUENCE [LARGE SCALE GENOMIC DNA]</scope>
    <source>
        <strain evidence="12 13">ATCC 43243</strain>
    </source>
</reference>